<dbReference type="FunFam" id="2.10.90.10:FF:000006">
    <property type="entry name" value="growth/differentiation factor 8"/>
    <property type="match status" value="1"/>
</dbReference>
<evidence type="ECO:0000256" key="5">
    <source>
        <dbReference type="ARBA" id="ARBA00022729"/>
    </source>
</evidence>
<evidence type="ECO:0000313" key="10">
    <source>
        <dbReference type="EMBL" id="KAJ8917372.1"/>
    </source>
</evidence>
<dbReference type="InterPro" id="IPR029034">
    <property type="entry name" value="Cystine-knot_cytokine"/>
</dbReference>
<keyword evidence="3" id="KW-0964">Secreted</keyword>
<reference evidence="10 11" key="1">
    <citation type="journal article" date="2023" name="Insect Mol. Biol.">
        <title>Genome sequencing provides insights into the evolution of gene families encoding plant cell wall-degrading enzymes in longhorned beetles.</title>
        <authorList>
            <person name="Shin N.R."/>
            <person name="Okamura Y."/>
            <person name="Kirsch R."/>
            <person name="Pauchet Y."/>
        </authorList>
    </citation>
    <scope>NUCLEOTIDE SEQUENCE [LARGE SCALE GENOMIC DNA]</scope>
    <source>
        <strain evidence="10">EAD_L_NR</strain>
    </source>
</reference>
<evidence type="ECO:0000259" key="9">
    <source>
        <dbReference type="PROSITE" id="PS51362"/>
    </source>
</evidence>
<keyword evidence="7" id="KW-1015">Disulfide bond</keyword>
<feature type="non-terminal residue" evidence="10">
    <location>
        <position position="1"/>
    </location>
</feature>
<evidence type="ECO:0000256" key="7">
    <source>
        <dbReference type="ARBA" id="ARBA00023157"/>
    </source>
</evidence>
<evidence type="ECO:0000256" key="8">
    <source>
        <dbReference type="RuleBase" id="RU000354"/>
    </source>
</evidence>
<dbReference type="InterPro" id="IPR015615">
    <property type="entry name" value="TGF-beta-rel"/>
</dbReference>
<keyword evidence="4" id="KW-0165">Cleavage on pair of basic residues</keyword>
<dbReference type="PROSITE" id="PS51362">
    <property type="entry name" value="TGF_BETA_2"/>
    <property type="match status" value="1"/>
</dbReference>
<dbReference type="PROSITE" id="PS00250">
    <property type="entry name" value="TGF_BETA_1"/>
    <property type="match status" value="1"/>
</dbReference>
<name>A0AAV8VSR9_9CUCU</name>
<dbReference type="Proteomes" id="UP001159042">
    <property type="component" value="Unassembled WGS sequence"/>
</dbReference>
<evidence type="ECO:0000256" key="3">
    <source>
        <dbReference type="ARBA" id="ARBA00022525"/>
    </source>
</evidence>
<evidence type="ECO:0000313" key="11">
    <source>
        <dbReference type="Proteomes" id="UP001159042"/>
    </source>
</evidence>
<feature type="domain" description="TGF-beta family profile" evidence="9">
    <location>
        <begin position="158"/>
        <end position="269"/>
    </location>
</feature>
<protein>
    <recommendedName>
        <fullName evidence="9">TGF-beta family profile domain-containing protein</fullName>
    </recommendedName>
</protein>
<proteinExistence type="inferred from homology"/>
<dbReference type="SUPFAM" id="SSF57501">
    <property type="entry name" value="Cystine-knot cytokines"/>
    <property type="match status" value="1"/>
</dbReference>
<keyword evidence="11" id="KW-1185">Reference proteome</keyword>
<dbReference type="AlphaFoldDB" id="A0AAV8VSR9"/>
<dbReference type="SMART" id="SM00204">
    <property type="entry name" value="TGFB"/>
    <property type="match status" value="1"/>
</dbReference>
<sequence>APERILRARRYDHATSLPDPRLRHRGHDILHFTFSDTISKFHVANATLYVFIKGSERRPLPDVLLEVFKVKKVTEHGDPPGLGRVFSRKITQPPAGGDWIKVDLTETVSEWFKSPRDNHGFVVNATVNGRKVAVTDTNMDKGKKAPFVEISTIEPKRRVRRNLGLNCDDKMNEPLCCRYPLVVDFEEIGFDFIIAPKRYDAHMCSGDCPYVTLQKYPHTHLIKMSSPQSAQPCCAPRKMSAISMLYFDEQLTVVYGSLPGMVVDRCGCS</sequence>
<organism evidence="10 11">
    <name type="scientific">Exocentrus adspersus</name>
    <dbReference type="NCBI Taxonomy" id="1586481"/>
    <lineage>
        <taxon>Eukaryota</taxon>
        <taxon>Metazoa</taxon>
        <taxon>Ecdysozoa</taxon>
        <taxon>Arthropoda</taxon>
        <taxon>Hexapoda</taxon>
        <taxon>Insecta</taxon>
        <taxon>Pterygota</taxon>
        <taxon>Neoptera</taxon>
        <taxon>Endopterygota</taxon>
        <taxon>Coleoptera</taxon>
        <taxon>Polyphaga</taxon>
        <taxon>Cucujiformia</taxon>
        <taxon>Chrysomeloidea</taxon>
        <taxon>Cerambycidae</taxon>
        <taxon>Lamiinae</taxon>
        <taxon>Acanthocinini</taxon>
        <taxon>Exocentrus</taxon>
    </lineage>
</organism>
<evidence type="ECO:0000256" key="4">
    <source>
        <dbReference type="ARBA" id="ARBA00022685"/>
    </source>
</evidence>
<comment type="subcellular location">
    <subcellularLocation>
        <location evidence="1">Secreted</location>
    </subcellularLocation>
</comment>
<evidence type="ECO:0000256" key="6">
    <source>
        <dbReference type="ARBA" id="ARBA00023030"/>
    </source>
</evidence>
<dbReference type="InterPro" id="IPR001839">
    <property type="entry name" value="TGF-b_C"/>
</dbReference>
<evidence type="ECO:0000256" key="2">
    <source>
        <dbReference type="ARBA" id="ARBA00006656"/>
    </source>
</evidence>
<dbReference type="PANTHER" id="PTHR11848">
    <property type="entry name" value="TGF-BETA FAMILY"/>
    <property type="match status" value="1"/>
</dbReference>
<dbReference type="Pfam" id="PF00019">
    <property type="entry name" value="TGF_beta"/>
    <property type="match status" value="1"/>
</dbReference>
<dbReference type="PANTHER" id="PTHR11848:SF262">
    <property type="entry name" value="LD29161P"/>
    <property type="match status" value="1"/>
</dbReference>
<comment type="similarity">
    <text evidence="2 8">Belongs to the TGF-beta family.</text>
</comment>
<keyword evidence="6 8" id="KW-0339">Growth factor</keyword>
<dbReference type="Pfam" id="PF00688">
    <property type="entry name" value="TGFb_propeptide"/>
    <property type="match status" value="1"/>
</dbReference>
<dbReference type="Gene3D" id="2.60.120.970">
    <property type="match status" value="1"/>
</dbReference>
<dbReference type="GO" id="GO:0005125">
    <property type="term" value="F:cytokine activity"/>
    <property type="evidence" value="ECO:0007669"/>
    <property type="project" value="TreeGrafter"/>
</dbReference>
<dbReference type="GO" id="GO:0008083">
    <property type="term" value="F:growth factor activity"/>
    <property type="evidence" value="ECO:0007669"/>
    <property type="project" value="UniProtKB-KW"/>
</dbReference>
<dbReference type="InterPro" id="IPR001111">
    <property type="entry name" value="TGF-b_propeptide"/>
</dbReference>
<dbReference type="GO" id="GO:0005615">
    <property type="term" value="C:extracellular space"/>
    <property type="evidence" value="ECO:0007669"/>
    <property type="project" value="TreeGrafter"/>
</dbReference>
<dbReference type="CDD" id="cd13751">
    <property type="entry name" value="TGF_beta_GDF8_like"/>
    <property type="match status" value="1"/>
</dbReference>
<comment type="caution">
    <text evidence="10">The sequence shown here is derived from an EMBL/GenBank/DDBJ whole genome shotgun (WGS) entry which is preliminary data.</text>
</comment>
<dbReference type="Gene3D" id="2.10.90.10">
    <property type="entry name" value="Cystine-knot cytokines"/>
    <property type="match status" value="1"/>
</dbReference>
<dbReference type="InterPro" id="IPR017948">
    <property type="entry name" value="TGFb_CS"/>
</dbReference>
<dbReference type="EMBL" id="JANEYG010000034">
    <property type="protein sequence ID" value="KAJ8917372.1"/>
    <property type="molecule type" value="Genomic_DNA"/>
</dbReference>
<evidence type="ECO:0000256" key="1">
    <source>
        <dbReference type="ARBA" id="ARBA00004613"/>
    </source>
</evidence>
<gene>
    <name evidence="10" type="ORF">NQ315_002396</name>
</gene>
<keyword evidence="5" id="KW-0732">Signal</keyword>
<accession>A0AAV8VSR9</accession>